<accession>A0A0G0TV47</accession>
<dbReference type="Pfam" id="PF00814">
    <property type="entry name" value="TsaD"/>
    <property type="match status" value="1"/>
</dbReference>
<feature type="binding site" evidence="8">
    <location>
        <position position="113"/>
    </location>
    <ligand>
        <name>Fe cation</name>
        <dbReference type="ChEBI" id="CHEBI:24875"/>
    </ligand>
</feature>
<organism evidence="10 11">
    <name type="scientific">Candidatus Curtissbacteria bacterium GW2011_GWA1_40_16</name>
    <dbReference type="NCBI Taxonomy" id="1618405"/>
    <lineage>
        <taxon>Bacteria</taxon>
        <taxon>Candidatus Curtissiibacteriota</taxon>
    </lineage>
</organism>
<dbReference type="CDD" id="cd24133">
    <property type="entry name" value="ASKHA_NBD_TsaD_bac"/>
    <property type="match status" value="1"/>
</dbReference>
<comment type="cofactor">
    <cofactor evidence="8">
        <name>Fe(2+)</name>
        <dbReference type="ChEBI" id="CHEBI:29033"/>
    </cofactor>
    <text evidence="8">Binds 1 Fe(2+) ion per subunit.</text>
</comment>
<feature type="binding site" evidence="8">
    <location>
        <position position="275"/>
    </location>
    <ligand>
        <name>substrate</name>
    </ligand>
</feature>
<dbReference type="InterPro" id="IPR043129">
    <property type="entry name" value="ATPase_NBD"/>
</dbReference>
<feature type="binding site" evidence="8">
    <location>
        <position position="303"/>
    </location>
    <ligand>
        <name>Fe cation</name>
        <dbReference type="ChEBI" id="CHEBI:24875"/>
    </ligand>
</feature>
<comment type="function">
    <text evidence="8">Required for the formation of a threonylcarbamoyl group on adenosine at position 37 (t(6)A37) in tRNAs that read codons beginning with adenine. Is involved in the transfer of the threonylcarbamoyl moiety of threonylcarbamoyl-AMP (TC-AMP) to the N6 group of A37, together with TsaE and TsaB. TsaD likely plays a direct catalytic role in this reaction.</text>
</comment>
<dbReference type="Gene3D" id="3.30.420.40">
    <property type="match status" value="2"/>
</dbReference>
<dbReference type="PATRIC" id="fig|1618405.3.peg.339"/>
<protein>
    <recommendedName>
        <fullName evidence="8">tRNA N6-adenosine threonylcarbamoyltransferase</fullName>
        <ecNumber evidence="8">2.3.1.234</ecNumber>
    </recommendedName>
    <alternativeName>
        <fullName evidence="8">N6-L-threonylcarbamoyladenine synthase</fullName>
        <shortName evidence="8">t(6)A synthase</shortName>
    </alternativeName>
    <alternativeName>
        <fullName evidence="8">t(6)A37 threonylcarbamoyladenosine biosynthesis protein TsaD</fullName>
    </alternativeName>
    <alternativeName>
        <fullName evidence="8">tRNA threonylcarbamoyladenosine biosynthesis protein TsaD</fullName>
    </alternativeName>
</protein>
<dbReference type="InterPro" id="IPR017861">
    <property type="entry name" value="KAE1/TsaD"/>
</dbReference>
<dbReference type="PRINTS" id="PR00789">
    <property type="entry name" value="OSIALOPTASE"/>
</dbReference>
<dbReference type="PANTHER" id="PTHR11735">
    <property type="entry name" value="TRNA N6-ADENOSINE THREONYLCARBAMOYLTRANSFERASE"/>
    <property type="match status" value="1"/>
</dbReference>
<feature type="binding site" evidence="8">
    <location>
        <position position="179"/>
    </location>
    <ligand>
        <name>substrate</name>
    </ligand>
</feature>
<dbReference type="AlphaFoldDB" id="A0A0G0TV47"/>
<keyword evidence="2 8" id="KW-0808">Transferase</keyword>
<comment type="caution">
    <text evidence="10">The sequence shown here is derived from an EMBL/GenBank/DDBJ whole genome shotgun (WGS) entry which is preliminary data.</text>
</comment>
<dbReference type="GO" id="GO:0005737">
    <property type="term" value="C:cytoplasm"/>
    <property type="evidence" value="ECO:0007669"/>
    <property type="project" value="UniProtKB-SubCell"/>
</dbReference>
<name>A0A0G0TV47_9BACT</name>
<dbReference type="GO" id="GO:0005506">
    <property type="term" value="F:iron ion binding"/>
    <property type="evidence" value="ECO:0007669"/>
    <property type="project" value="UniProtKB-UniRule"/>
</dbReference>
<evidence type="ECO:0000259" key="9">
    <source>
        <dbReference type="Pfam" id="PF00814"/>
    </source>
</evidence>
<dbReference type="FunFam" id="3.30.420.40:FF:000012">
    <property type="entry name" value="tRNA N6-adenosine threonylcarbamoyltransferase"/>
    <property type="match status" value="1"/>
</dbReference>
<dbReference type="InterPro" id="IPR022450">
    <property type="entry name" value="TsaD"/>
</dbReference>
<comment type="similarity">
    <text evidence="8">Belongs to the KAE1 / TsaD family.</text>
</comment>
<feature type="binding site" evidence="8">
    <location>
        <position position="166"/>
    </location>
    <ligand>
        <name>substrate</name>
    </ligand>
</feature>
<keyword evidence="6 8" id="KW-0012">Acyltransferase</keyword>
<dbReference type="NCBIfam" id="TIGR03723">
    <property type="entry name" value="T6A_TsaD_YgjD"/>
    <property type="match status" value="1"/>
</dbReference>
<proteinExistence type="inferred from homology"/>
<comment type="subcellular location">
    <subcellularLocation>
        <location evidence="8">Cytoplasm</location>
    </subcellularLocation>
</comment>
<dbReference type="InterPro" id="IPR000905">
    <property type="entry name" value="Gcp-like_dom"/>
</dbReference>
<evidence type="ECO:0000256" key="5">
    <source>
        <dbReference type="ARBA" id="ARBA00023004"/>
    </source>
</evidence>
<dbReference type="Proteomes" id="UP000034531">
    <property type="component" value="Unassembled WGS sequence"/>
</dbReference>
<evidence type="ECO:0000256" key="1">
    <source>
        <dbReference type="ARBA" id="ARBA00022490"/>
    </source>
</evidence>
<dbReference type="EMBL" id="LBYI01000004">
    <property type="protein sequence ID" value="KKR50950.1"/>
    <property type="molecule type" value="Genomic_DNA"/>
</dbReference>
<dbReference type="GO" id="GO:0002949">
    <property type="term" value="P:tRNA threonylcarbamoyladenosine modification"/>
    <property type="evidence" value="ECO:0007669"/>
    <property type="project" value="UniProtKB-UniRule"/>
</dbReference>
<dbReference type="FunFam" id="3.30.420.40:FF:000040">
    <property type="entry name" value="tRNA N6-adenosine threonylcarbamoyltransferase"/>
    <property type="match status" value="1"/>
</dbReference>
<gene>
    <name evidence="8" type="primary">tsaD</name>
    <name evidence="10" type="ORF">UT84_C0004G0013</name>
</gene>
<feature type="binding site" evidence="8">
    <location>
        <position position="183"/>
    </location>
    <ligand>
        <name>substrate</name>
    </ligand>
</feature>
<sequence>MNILGIESTCDETGVAVVENGTKVLSSALATSVFEQAKYGGIVPEIAAREQLKVIIPTLNNVLKSVPVGTIDAVAVSYGPGLIGSLLVGVETAKSLASAWNKPLIPVNHLSAHIYSNWIDEKIPPKFPLVGLVISGGHTDLVYMKKHGDFKLIGSTLDDAAGEAFDKVARFLGLPYPGGPQIEKRAKMFSGIKSNVTFPRSMLASKDLNFSFSGIKTAVVQFVEKHEVKLTDDAVCEISFQFEQAIVDSIVVKVKRAIGEYKANALVVGGGVSANTRLRERLRGLGVEGHVKVHFPKKEFSVDNGAMIASAAFFTGRRHNPLSIQAESGLHFS</sequence>
<dbReference type="NCBIfam" id="TIGR00329">
    <property type="entry name" value="gcp_kae1"/>
    <property type="match status" value="1"/>
</dbReference>
<keyword evidence="1 8" id="KW-0963">Cytoplasm</keyword>
<keyword evidence="4 8" id="KW-0479">Metal-binding</keyword>
<evidence type="ECO:0000256" key="2">
    <source>
        <dbReference type="ARBA" id="ARBA00022679"/>
    </source>
</evidence>
<keyword evidence="5 8" id="KW-0408">Iron</keyword>
<evidence type="ECO:0000313" key="10">
    <source>
        <dbReference type="EMBL" id="KKR50950.1"/>
    </source>
</evidence>
<feature type="domain" description="Gcp-like" evidence="9">
    <location>
        <begin position="24"/>
        <end position="309"/>
    </location>
</feature>
<dbReference type="GO" id="GO:0061711">
    <property type="term" value="F:tRNA N(6)-L-threonylcarbamoyladenine synthase activity"/>
    <property type="evidence" value="ECO:0007669"/>
    <property type="project" value="UniProtKB-EC"/>
</dbReference>
<evidence type="ECO:0000256" key="8">
    <source>
        <dbReference type="HAMAP-Rule" id="MF_01445"/>
    </source>
</evidence>
<dbReference type="HAMAP" id="MF_01445">
    <property type="entry name" value="TsaD"/>
    <property type="match status" value="1"/>
</dbReference>
<dbReference type="InterPro" id="IPR017860">
    <property type="entry name" value="Peptidase_M22_CS"/>
</dbReference>
<dbReference type="EC" id="2.3.1.234" evidence="8"/>
<dbReference type="SUPFAM" id="SSF53067">
    <property type="entry name" value="Actin-like ATPase domain"/>
    <property type="match status" value="1"/>
</dbReference>
<evidence type="ECO:0000256" key="7">
    <source>
        <dbReference type="ARBA" id="ARBA00048117"/>
    </source>
</evidence>
<evidence type="ECO:0000256" key="3">
    <source>
        <dbReference type="ARBA" id="ARBA00022694"/>
    </source>
</evidence>
<evidence type="ECO:0000256" key="4">
    <source>
        <dbReference type="ARBA" id="ARBA00022723"/>
    </source>
</evidence>
<dbReference type="PANTHER" id="PTHR11735:SF6">
    <property type="entry name" value="TRNA N6-ADENOSINE THREONYLCARBAMOYLTRANSFERASE, MITOCHONDRIAL"/>
    <property type="match status" value="1"/>
</dbReference>
<evidence type="ECO:0000313" key="11">
    <source>
        <dbReference type="Proteomes" id="UP000034531"/>
    </source>
</evidence>
<evidence type="ECO:0000256" key="6">
    <source>
        <dbReference type="ARBA" id="ARBA00023315"/>
    </source>
</evidence>
<comment type="catalytic activity">
    <reaction evidence="7 8">
        <text>L-threonylcarbamoyladenylate + adenosine(37) in tRNA = N(6)-L-threonylcarbamoyladenosine(37) in tRNA + AMP + H(+)</text>
        <dbReference type="Rhea" id="RHEA:37059"/>
        <dbReference type="Rhea" id="RHEA-COMP:10162"/>
        <dbReference type="Rhea" id="RHEA-COMP:10163"/>
        <dbReference type="ChEBI" id="CHEBI:15378"/>
        <dbReference type="ChEBI" id="CHEBI:73682"/>
        <dbReference type="ChEBI" id="CHEBI:74411"/>
        <dbReference type="ChEBI" id="CHEBI:74418"/>
        <dbReference type="ChEBI" id="CHEBI:456215"/>
        <dbReference type="EC" id="2.3.1.234"/>
    </reaction>
</comment>
<feature type="binding site" evidence="8">
    <location>
        <begin position="133"/>
        <end position="137"/>
    </location>
    <ligand>
        <name>substrate</name>
    </ligand>
</feature>
<dbReference type="PROSITE" id="PS01016">
    <property type="entry name" value="GLYCOPROTEASE"/>
    <property type="match status" value="1"/>
</dbReference>
<keyword evidence="3 8" id="KW-0819">tRNA processing</keyword>
<feature type="binding site" evidence="8">
    <location>
        <position position="109"/>
    </location>
    <ligand>
        <name>Fe cation</name>
        <dbReference type="ChEBI" id="CHEBI:24875"/>
    </ligand>
</feature>
<reference evidence="10 11" key="1">
    <citation type="journal article" date="2015" name="Nature">
        <title>rRNA introns, odd ribosomes, and small enigmatic genomes across a large radiation of phyla.</title>
        <authorList>
            <person name="Brown C.T."/>
            <person name="Hug L.A."/>
            <person name="Thomas B.C."/>
            <person name="Sharon I."/>
            <person name="Castelle C.J."/>
            <person name="Singh A."/>
            <person name="Wilkins M.J."/>
            <person name="Williams K.H."/>
            <person name="Banfield J.F."/>
        </authorList>
    </citation>
    <scope>NUCLEOTIDE SEQUENCE [LARGE SCALE GENOMIC DNA]</scope>
</reference>